<evidence type="ECO:0000313" key="8">
    <source>
        <dbReference type="Proteomes" id="UP001165082"/>
    </source>
</evidence>
<feature type="region of interest" description="Disordered" evidence="4">
    <location>
        <begin position="1635"/>
        <end position="1656"/>
    </location>
</feature>
<keyword evidence="2" id="KW-0378">Hydrolase</keyword>
<keyword evidence="8" id="KW-1185">Reference proteome</keyword>
<evidence type="ECO:0000313" key="7">
    <source>
        <dbReference type="EMBL" id="GMH65260.1"/>
    </source>
</evidence>
<dbReference type="InterPro" id="IPR001650">
    <property type="entry name" value="Helicase_C-like"/>
</dbReference>
<dbReference type="Gene3D" id="3.40.50.300">
    <property type="entry name" value="P-loop containing nucleotide triphosphate hydrolases"/>
    <property type="match status" value="1"/>
</dbReference>
<dbReference type="SMART" id="SM00487">
    <property type="entry name" value="DEXDc"/>
    <property type="match status" value="1"/>
</dbReference>
<accession>A0A9W7ACG8</accession>
<feature type="region of interest" description="Disordered" evidence="4">
    <location>
        <begin position="667"/>
        <end position="690"/>
    </location>
</feature>
<dbReference type="PROSITE" id="PS51192">
    <property type="entry name" value="HELICASE_ATP_BIND_1"/>
    <property type="match status" value="1"/>
</dbReference>
<feature type="compositionally biased region" description="Polar residues" evidence="4">
    <location>
        <begin position="1635"/>
        <end position="1645"/>
    </location>
</feature>
<organism evidence="7 8">
    <name type="scientific">Triparma retinervis</name>
    <dbReference type="NCBI Taxonomy" id="2557542"/>
    <lineage>
        <taxon>Eukaryota</taxon>
        <taxon>Sar</taxon>
        <taxon>Stramenopiles</taxon>
        <taxon>Ochrophyta</taxon>
        <taxon>Bolidophyceae</taxon>
        <taxon>Parmales</taxon>
        <taxon>Triparmaceae</taxon>
        <taxon>Triparma</taxon>
    </lineage>
</organism>
<feature type="non-terminal residue" evidence="7">
    <location>
        <position position="1"/>
    </location>
</feature>
<protein>
    <submittedName>
        <fullName evidence="7">Uncharacterized protein</fullName>
    </submittedName>
</protein>
<evidence type="ECO:0000256" key="3">
    <source>
        <dbReference type="ARBA" id="ARBA00023242"/>
    </source>
</evidence>
<dbReference type="GO" id="GO:0003682">
    <property type="term" value="F:chromatin binding"/>
    <property type="evidence" value="ECO:0007669"/>
    <property type="project" value="TreeGrafter"/>
</dbReference>
<dbReference type="InterPro" id="IPR049730">
    <property type="entry name" value="SNF2/RAD54-like_C"/>
</dbReference>
<dbReference type="GO" id="GO:0042393">
    <property type="term" value="F:histone binding"/>
    <property type="evidence" value="ECO:0007669"/>
    <property type="project" value="TreeGrafter"/>
</dbReference>
<dbReference type="InterPro" id="IPR027417">
    <property type="entry name" value="P-loop_NTPase"/>
</dbReference>
<dbReference type="EMBL" id="BRXZ01002570">
    <property type="protein sequence ID" value="GMH65260.1"/>
    <property type="molecule type" value="Genomic_DNA"/>
</dbReference>
<evidence type="ECO:0000256" key="4">
    <source>
        <dbReference type="SAM" id="MobiDB-lite"/>
    </source>
</evidence>
<evidence type="ECO:0000259" key="5">
    <source>
        <dbReference type="PROSITE" id="PS51192"/>
    </source>
</evidence>
<dbReference type="Gene3D" id="3.40.50.10810">
    <property type="entry name" value="Tandem AAA-ATPase domain"/>
    <property type="match status" value="2"/>
</dbReference>
<dbReference type="SUPFAM" id="SSF52540">
    <property type="entry name" value="P-loop containing nucleoside triphosphate hydrolases"/>
    <property type="match status" value="2"/>
</dbReference>
<evidence type="ECO:0000259" key="6">
    <source>
        <dbReference type="PROSITE" id="PS51194"/>
    </source>
</evidence>
<dbReference type="OrthoDB" id="5857104at2759"/>
<feature type="domain" description="Helicase C-terminal" evidence="6">
    <location>
        <begin position="355"/>
        <end position="524"/>
    </location>
</feature>
<dbReference type="GO" id="GO:0016887">
    <property type="term" value="F:ATP hydrolysis activity"/>
    <property type="evidence" value="ECO:0007669"/>
    <property type="project" value="TreeGrafter"/>
</dbReference>
<proteinExistence type="predicted"/>
<dbReference type="GO" id="GO:0005524">
    <property type="term" value="F:ATP binding"/>
    <property type="evidence" value="ECO:0007669"/>
    <property type="project" value="InterPro"/>
</dbReference>
<comment type="subcellular location">
    <subcellularLocation>
        <location evidence="1">Nucleus</location>
    </subcellularLocation>
</comment>
<dbReference type="InterPro" id="IPR000330">
    <property type="entry name" value="SNF2_N"/>
</dbReference>
<dbReference type="GO" id="GO:0140658">
    <property type="term" value="F:ATP-dependent chromatin remodeler activity"/>
    <property type="evidence" value="ECO:0007669"/>
    <property type="project" value="TreeGrafter"/>
</dbReference>
<evidence type="ECO:0000256" key="1">
    <source>
        <dbReference type="ARBA" id="ARBA00004123"/>
    </source>
</evidence>
<sequence length="1656" mass="185213">TLQTVGFLDSLKTLRHTTKPFLVVVPLSTIAHWQREFESWTHLNTVVYYGRKQDRDMIRTLEFAFDVDAPLHPEHAGDLSRYQERLHSTYRAEVDPDLGVCENPPEQETLGFGRVVFERKLWKADVVITTPEVVSGGSYAELENVEWQVLVMDECHRLKNSESKIAKVLSSGRIKFDFKLGLTGTPLQNNLGELWALLHFVDPVKFPKKASPDLYNFKQFTEADFLEDFGGITDTDNLAKLHDVIGSYLLRRLKEDVEKSVPPKSETIVSCIMPLLQKQQYRAIYEKNVKLLAVETSNDLRAPNLNNIAMELRKCCNHPFLISGGEHKLKETLHERGEMLNEGELLSEASAKFKLLDKLLPKLKSEGHRVLIFSQFVIMLDILEDYLRVHDFGYCRIDGKITGTRRQAEIDRFQRNKLNQEPPFAMLLSTRAGGVGINLTAADTVIIYDSDWNPQNDLQAQARCHRIGQTKPVSIYRLLTRNTYEEKMFHDASIKMGLDEVVLHKVTKEQGENNDAPLTSKDVERLLKVGAMGVFNEEGDEESNQFAEMTIEEILAQSKTILYKAGEEQKAGGAFSKVTFDDQDAERQKEIEVEINDADFWKKTIGEEKFKELTAEEELQKRNKERKKYTQMSERKFLESCRMAEENVASTDMLEARLMERNYNDHSTKKTSINDMGTKDFSGEASDDEDDESVKVPKLCDAALTKKFCETALRAVSTCGYGKWDHARTNHASLNDSSSKDIKYATQCLILMNFYEAVEDTALESFDLDVEIAKENFEADIGVYSRAMNERAARIGKGEPFESLPMPPKAPKPKIPTFEAVRSRVCEELWTQHKFWLIPVIVDALSSEKTEAGSTRKKVLGMKHYRASATDVHNKALQGFYISLWPQLQSRGWRNDAAIGVEAYPPKGHPMSKVLHSTVRQVLDTAKDLHLELNQIIDEILATDEEEACKAHKESTAVITDDGNVNLEILEDPKNLYKVLIELISWFCPSAMQGDERYRSFLRRNKNRMTKFQYIEALRFPLKPANLGSEGEMIIPYTKAGSPDSLHWKPAHDEVIVRASEKYGWIEGPNAYDMVLQDSSLGFPPPFGAVGDDKLFGFGDAGRKNASLWLKGTRGRAQDVVNKLGGGKGNKMADTALIGKLSTLFGLESENEEWHVSKDVAGIGWDLGLGVDAIELPDHKQFAYRSRCVAKEILKAIQAGSYSSLGGSAGTLNKENFNCRLLVLLIKGATASFLEVTDFVRIVEVAKEEFEALLAALSKTQRARVLALGAKFDRVLSMVEEGGVRIECMNLLREIVSLRPVDSLGGSPICVPLEGCVVIDDGGDNKLTTKVVSGGIELTEAETLVLGEILNQGLPVPGGVVDGEAFHFTWKQLRDNVLRAGQGESVAKEAVEEVKIFCGGEGKEGEAEFAKRALGLVEVVRQTAGPIEAVKVKGGAASEGGIDEGLGSGVMEHGRRMLNCWGESFDCKASKTSSTDGMKTYGRRSRLVQNDARAAFAQIAQMMRLREIYLKLGLRGVAGKINRILGRLAKTGDDWGAKPVWWTAQCNLGLLTGLLEQGWKGFENIFTADRYRLSAAYEAAMGIGVDEGEFKHSRRVFLRRVYQLTTRYSVVEKKESMKKKTVQFPSFTSSKKLPTVRTSEATTPATPMPTCLMPSA</sequence>
<dbReference type="Pfam" id="PF00271">
    <property type="entry name" value="Helicase_C"/>
    <property type="match status" value="1"/>
</dbReference>
<dbReference type="Proteomes" id="UP001165082">
    <property type="component" value="Unassembled WGS sequence"/>
</dbReference>
<comment type="caution">
    <text evidence="7">The sequence shown here is derived from an EMBL/GenBank/DDBJ whole genome shotgun (WGS) entry which is preliminary data.</text>
</comment>
<dbReference type="PANTHER" id="PTHR45623:SF11">
    <property type="entry name" value="KISMET, ISOFORM C"/>
    <property type="match status" value="1"/>
</dbReference>
<dbReference type="SMART" id="SM00490">
    <property type="entry name" value="HELICc"/>
    <property type="match status" value="1"/>
</dbReference>
<dbReference type="InterPro" id="IPR038718">
    <property type="entry name" value="SNF2-like_sf"/>
</dbReference>
<gene>
    <name evidence="7" type="ORF">TrRE_jg11924</name>
</gene>
<dbReference type="Pfam" id="PF00176">
    <property type="entry name" value="SNF2-rel_dom"/>
    <property type="match status" value="1"/>
</dbReference>
<evidence type="ECO:0000256" key="2">
    <source>
        <dbReference type="ARBA" id="ARBA00022801"/>
    </source>
</evidence>
<dbReference type="GO" id="GO:0003677">
    <property type="term" value="F:DNA binding"/>
    <property type="evidence" value="ECO:0007669"/>
    <property type="project" value="TreeGrafter"/>
</dbReference>
<dbReference type="GO" id="GO:0005634">
    <property type="term" value="C:nucleus"/>
    <property type="evidence" value="ECO:0007669"/>
    <property type="project" value="UniProtKB-SubCell"/>
</dbReference>
<keyword evidence="3" id="KW-0539">Nucleus</keyword>
<dbReference type="PANTHER" id="PTHR45623">
    <property type="entry name" value="CHROMODOMAIN-HELICASE-DNA-BINDING PROTEIN 3-RELATED-RELATED"/>
    <property type="match status" value="1"/>
</dbReference>
<feature type="domain" description="Helicase ATP-binding" evidence="5">
    <location>
        <begin position="1"/>
        <end position="204"/>
    </location>
</feature>
<reference evidence="7" key="1">
    <citation type="submission" date="2022-07" db="EMBL/GenBank/DDBJ databases">
        <title>Genome analysis of Parmales, a sister group of diatoms, reveals the evolutionary specialization of diatoms from phago-mixotrophs to photoautotrophs.</title>
        <authorList>
            <person name="Ban H."/>
            <person name="Sato S."/>
            <person name="Yoshikawa S."/>
            <person name="Kazumasa Y."/>
            <person name="Nakamura Y."/>
            <person name="Ichinomiya M."/>
            <person name="Saitoh K."/>
            <person name="Sato N."/>
            <person name="Blanc-Mathieu R."/>
            <person name="Endo H."/>
            <person name="Kuwata A."/>
            <person name="Ogata H."/>
        </authorList>
    </citation>
    <scope>NUCLEOTIDE SEQUENCE</scope>
</reference>
<dbReference type="GO" id="GO:0000785">
    <property type="term" value="C:chromatin"/>
    <property type="evidence" value="ECO:0007669"/>
    <property type="project" value="TreeGrafter"/>
</dbReference>
<name>A0A9W7ACG8_9STRA</name>
<dbReference type="PROSITE" id="PS51194">
    <property type="entry name" value="HELICASE_CTER"/>
    <property type="match status" value="1"/>
</dbReference>
<dbReference type="InterPro" id="IPR014001">
    <property type="entry name" value="Helicase_ATP-bd"/>
</dbReference>
<dbReference type="CDD" id="cd18793">
    <property type="entry name" value="SF2_C_SNF"/>
    <property type="match status" value="1"/>
</dbReference>